<dbReference type="GO" id="GO:0008017">
    <property type="term" value="F:microtubule binding"/>
    <property type="evidence" value="ECO:0007669"/>
    <property type="project" value="InterPro"/>
</dbReference>
<organism evidence="11 12">
    <name type="scientific">Iris pallida</name>
    <name type="common">Sweet iris</name>
    <dbReference type="NCBI Taxonomy" id="29817"/>
    <lineage>
        <taxon>Eukaryota</taxon>
        <taxon>Viridiplantae</taxon>
        <taxon>Streptophyta</taxon>
        <taxon>Embryophyta</taxon>
        <taxon>Tracheophyta</taxon>
        <taxon>Spermatophyta</taxon>
        <taxon>Magnoliopsida</taxon>
        <taxon>Liliopsida</taxon>
        <taxon>Asparagales</taxon>
        <taxon>Iridaceae</taxon>
        <taxon>Iridoideae</taxon>
        <taxon>Irideae</taxon>
        <taxon>Iris</taxon>
    </lineage>
</organism>
<proteinExistence type="inferred from homology"/>
<evidence type="ECO:0000259" key="10">
    <source>
        <dbReference type="PROSITE" id="PS50067"/>
    </source>
</evidence>
<dbReference type="SUPFAM" id="SSF52540">
    <property type="entry name" value="P-loop containing nucleoside triphosphate hydrolases"/>
    <property type="match status" value="1"/>
</dbReference>
<evidence type="ECO:0000256" key="3">
    <source>
        <dbReference type="ARBA" id="ARBA00022840"/>
    </source>
</evidence>
<dbReference type="InterPro" id="IPR036961">
    <property type="entry name" value="Kinesin_motor_dom_sf"/>
</dbReference>
<keyword evidence="1" id="KW-0493">Microtubule</keyword>
<evidence type="ECO:0000256" key="9">
    <source>
        <dbReference type="SAM" id="MobiDB-lite"/>
    </source>
</evidence>
<dbReference type="InterPro" id="IPR044986">
    <property type="entry name" value="KIF15/KIN-12"/>
</dbReference>
<keyword evidence="3 7" id="KW-0067">ATP-binding</keyword>
<dbReference type="AlphaFoldDB" id="A0AAX6GTP9"/>
<feature type="binding site" evidence="7">
    <location>
        <begin position="148"/>
        <end position="155"/>
    </location>
    <ligand>
        <name>ATP</name>
        <dbReference type="ChEBI" id="CHEBI:30616"/>
    </ligand>
</feature>
<evidence type="ECO:0000313" key="12">
    <source>
        <dbReference type="Proteomes" id="UP001140949"/>
    </source>
</evidence>
<dbReference type="PRINTS" id="PR00380">
    <property type="entry name" value="KINESINHEAVY"/>
</dbReference>
<keyword evidence="12" id="KW-1185">Reference proteome</keyword>
<feature type="region of interest" description="Disordered" evidence="9">
    <location>
        <begin position="1"/>
        <end position="72"/>
    </location>
</feature>
<dbReference type="GO" id="GO:0005524">
    <property type="term" value="F:ATP binding"/>
    <property type="evidence" value="ECO:0007669"/>
    <property type="project" value="UniProtKB-UniRule"/>
</dbReference>
<evidence type="ECO:0000256" key="7">
    <source>
        <dbReference type="PROSITE-ProRule" id="PRU00283"/>
    </source>
</evidence>
<name>A0AAX6GTP9_IRIPA</name>
<evidence type="ECO:0000256" key="5">
    <source>
        <dbReference type="ARBA" id="ARBA00023175"/>
    </source>
</evidence>
<evidence type="ECO:0000313" key="11">
    <source>
        <dbReference type="EMBL" id="KAJ6832109.1"/>
    </source>
</evidence>
<dbReference type="GO" id="GO:0009524">
    <property type="term" value="C:phragmoplast"/>
    <property type="evidence" value="ECO:0007669"/>
    <property type="project" value="UniProtKB-ARBA"/>
</dbReference>
<evidence type="ECO:0000256" key="8">
    <source>
        <dbReference type="SAM" id="Coils"/>
    </source>
</evidence>
<dbReference type="PROSITE" id="PS50067">
    <property type="entry name" value="KINESIN_MOTOR_2"/>
    <property type="match status" value="1"/>
</dbReference>
<feature type="compositionally biased region" description="Basic and acidic residues" evidence="9">
    <location>
        <begin position="1092"/>
        <end position="1101"/>
    </location>
</feature>
<dbReference type="EMBL" id="JANAVB010016197">
    <property type="protein sequence ID" value="KAJ6832109.1"/>
    <property type="molecule type" value="Genomic_DNA"/>
</dbReference>
<feature type="domain" description="Kinesin motor" evidence="10">
    <location>
        <begin position="73"/>
        <end position="409"/>
    </location>
</feature>
<dbReference type="SMART" id="SM00129">
    <property type="entry name" value="KISc"/>
    <property type="match status" value="1"/>
</dbReference>
<reference evidence="11" key="1">
    <citation type="journal article" date="2023" name="GigaByte">
        <title>Genome assembly of the bearded iris, Iris pallida Lam.</title>
        <authorList>
            <person name="Bruccoleri R.E."/>
            <person name="Oakeley E.J."/>
            <person name="Faust A.M.E."/>
            <person name="Altorfer M."/>
            <person name="Dessus-Babus S."/>
            <person name="Burckhardt D."/>
            <person name="Oertli M."/>
            <person name="Naumann U."/>
            <person name="Petersen F."/>
            <person name="Wong J."/>
        </authorList>
    </citation>
    <scope>NUCLEOTIDE SEQUENCE</scope>
    <source>
        <strain evidence="11">GSM-AAB239-AS_SAM_17_03QT</strain>
    </source>
</reference>
<dbReference type="Pfam" id="PF00225">
    <property type="entry name" value="Kinesin"/>
    <property type="match status" value="1"/>
</dbReference>
<evidence type="ECO:0000256" key="1">
    <source>
        <dbReference type="ARBA" id="ARBA00022701"/>
    </source>
</evidence>
<dbReference type="InterPro" id="IPR001752">
    <property type="entry name" value="Kinesin_motor_dom"/>
</dbReference>
<dbReference type="GO" id="GO:0003777">
    <property type="term" value="F:microtubule motor activity"/>
    <property type="evidence" value="ECO:0007669"/>
    <property type="project" value="InterPro"/>
</dbReference>
<dbReference type="PANTHER" id="PTHR37739:SF16">
    <property type="entry name" value="KINESIN-LIKE PROTEIN"/>
    <property type="match status" value="1"/>
</dbReference>
<evidence type="ECO:0000256" key="2">
    <source>
        <dbReference type="ARBA" id="ARBA00022741"/>
    </source>
</evidence>
<dbReference type="FunFam" id="3.40.850.10:FF:000052">
    <property type="entry name" value="Kinesin-like protein KIN-12F"/>
    <property type="match status" value="1"/>
</dbReference>
<accession>A0AAX6GTP9</accession>
<evidence type="ECO:0000256" key="6">
    <source>
        <dbReference type="ARBA" id="ARBA00034488"/>
    </source>
</evidence>
<feature type="coiled-coil region" evidence="8">
    <location>
        <begin position="1028"/>
        <end position="1062"/>
    </location>
</feature>
<keyword evidence="5 7" id="KW-0505">Motor protein</keyword>
<dbReference type="GO" id="GO:0005874">
    <property type="term" value="C:microtubule"/>
    <property type="evidence" value="ECO:0007669"/>
    <property type="project" value="UniProtKB-KW"/>
</dbReference>
<dbReference type="PANTHER" id="PTHR37739">
    <property type="entry name" value="KINESIN-LIKE PROTEIN KIN-12D"/>
    <property type="match status" value="1"/>
</dbReference>
<comment type="caution">
    <text evidence="11">The sequence shown here is derived from an EMBL/GenBank/DDBJ whole genome shotgun (WGS) entry which is preliminary data.</text>
</comment>
<protein>
    <submittedName>
        <fullName evidence="11">Kinesin-like protein KIN-12C</fullName>
    </submittedName>
</protein>
<keyword evidence="2 7" id="KW-0547">Nucleotide-binding</keyword>
<gene>
    <name evidence="11" type="ORF">M6B38_345600</name>
</gene>
<feature type="region of interest" description="Disordered" evidence="9">
    <location>
        <begin position="1079"/>
        <end position="1108"/>
    </location>
</feature>
<dbReference type="Proteomes" id="UP001140949">
    <property type="component" value="Unassembled WGS sequence"/>
</dbReference>
<keyword evidence="4 8" id="KW-0175">Coiled coil</keyword>
<comment type="similarity">
    <text evidence="6">Belongs to the TRAFAC class myosin-kinesin ATPase superfamily. Kinesin family. KIN-12 subfamily.</text>
</comment>
<reference evidence="11" key="2">
    <citation type="submission" date="2023-04" db="EMBL/GenBank/DDBJ databases">
        <authorList>
            <person name="Bruccoleri R.E."/>
            <person name="Oakeley E.J."/>
            <person name="Faust A.-M."/>
            <person name="Dessus-Babus S."/>
            <person name="Altorfer M."/>
            <person name="Burckhardt D."/>
            <person name="Oertli M."/>
            <person name="Naumann U."/>
            <person name="Petersen F."/>
            <person name="Wong J."/>
        </authorList>
    </citation>
    <scope>NUCLEOTIDE SEQUENCE</scope>
    <source>
        <strain evidence="11">GSM-AAB239-AS_SAM_17_03QT</strain>
        <tissue evidence="11">Leaf</tissue>
    </source>
</reference>
<dbReference type="Gene3D" id="3.40.850.10">
    <property type="entry name" value="Kinesin motor domain"/>
    <property type="match status" value="1"/>
</dbReference>
<dbReference type="InterPro" id="IPR027417">
    <property type="entry name" value="P-loop_NTPase"/>
</dbReference>
<dbReference type="GO" id="GO:0007018">
    <property type="term" value="P:microtubule-based movement"/>
    <property type="evidence" value="ECO:0007669"/>
    <property type="project" value="InterPro"/>
</dbReference>
<evidence type="ECO:0000256" key="4">
    <source>
        <dbReference type="ARBA" id="ARBA00023054"/>
    </source>
</evidence>
<feature type="compositionally biased region" description="Polar residues" evidence="9">
    <location>
        <begin position="1"/>
        <end position="19"/>
    </location>
</feature>
<sequence>METLNLTPSDLAGSNSSMSPLLLRRTRSDQENTPPSPIDHPNVHRTTKLEKTSSSPEIPAHVSHSPPRDAANSVKVVVRVRPVNRREREGVRIVHKDSSASLSVEGQTFHFDSVLGPDSSQEDVFRSVGVPLVESSLAGFNATVLSYGQTGSGKTYTMWGPPSAMLDGRSINSYQGLVPRIFQTLFSEIQKKQESSEEKQVNYQCRCSFLEIYNEQINDLLDPTQRNLQIQGDPRAGFHVENLTDEYVTTIEDVTQILVKGLSNRKVGATSVNSKSSRSHIVFTCILESWCKGSSSIFSSSKSSRISLVDLAGIDMDTVDGVGKHCLKEAKHIKQSLSKLGKVVTLLATVSQPGKDQNIPYKDSCLTHLLQDTLGGNAKVTFICAISPNDRHKAGTLSTLRFGERARLVQNKAMINEITEDDVNGLSDQIRQLKEELIREKSYGATSASNYVAYFKGKKARESLNLLRVSLNRSLILPRIDNDSKEELVVDEEDVMELCSRLTNLHSSGNENSEDIEGTSPSELIMNGNLDKDVNSCLDSLEAEEHSAESSLEDIISEVHNSEAPSNSTALHSEMVSHDVQCNLSIAPCERFPLLQDPSLCLSPKIDNLKENTVMPSGISFCEVPSSENMDVRKRDSMRSSLQSSRVSATESLAASLHRGLQIIDYHQRNSPTKRSLLGLSFDHLAFSCRSVDKVDARAQTSPENKGRDVPFLCSACKKDVLVSGNTTHVNANLDMQIVEVNDAGTAEVLKKDMLKEHDVILANAIKSKIELESLCSEQAATIRQLTCLVDQCKHEHSQSSTTEQGQAAMILRLEDSTDQKTSFDMSEREALLQEIQDLKNQLKSGTDVSASISLLDQIRNGSSSPNDNDIEKERQRWTECESRWISLTEELRLDLESSRRLAEKKEIELSLEKNITAELDDALQRSILGHARIIEHYAELQENYDELLGRHRKVMEGIAEVKKAATRAGSKGTGKAFVNALAAELSTLRIEREREREYLKKQNHGLRIQLRDTAEAVHAAGELLVRLKEAEEAVSVSEEKYERAQHENDKLRKQVERMKKKHAMEMVTMKHYLAESRLPDSALEPLYHQESTAEERRGQSADDEDQSWRAAFTLSYQ</sequence>